<protein>
    <submittedName>
        <fullName evidence="1">Uncharacterized protein</fullName>
    </submittedName>
</protein>
<proteinExistence type="predicted"/>
<evidence type="ECO:0000313" key="1">
    <source>
        <dbReference type="EMBL" id="SCV11858.1"/>
    </source>
</evidence>
<gene>
    <name evidence="1" type="ordered locus">PP7435_Chr1-2566</name>
</gene>
<dbReference type="AlphaFoldDB" id="A0A1G4KPC8"/>
<dbReference type="EMBL" id="FR839628">
    <property type="protein sequence ID" value="SCV11858.1"/>
    <property type="molecule type" value="Genomic_DNA"/>
</dbReference>
<organism evidence="1 2">
    <name type="scientific">Komagataella phaffii (strain ATCC 76273 / CBS 7435 / CECT 11047 / NRRL Y-11430 / Wegner 21-1)</name>
    <name type="common">Yeast</name>
    <name type="synonym">Pichia pastoris</name>
    <dbReference type="NCBI Taxonomy" id="981350"/>
    <lineage>
        <taxon>Eukaryota</taxon>
        <taxon>Fungi</taxon>
        <taxon>Dikarya</taxon>
        <taxon>Ascomycota</taxon>
        <taxon>Saccharomycotina</taxon>
        <taxon>Pichiomycetes</taxon>
        <taxon>Pichiales</taxon>
        <taxon>Pichiaceae</taxon>
        <taxon>Komagataella</taxon>
    </lineage>
</organism>
<accession>A0A1G4KPC8</accession>
<evidence type="ECO:0000313" key="2">
    <source>
        <dbReference type="Proteomes" id="UP000006853"/>
    </source>
</evidence>
<sequence length="187" mass="22960">MPTNDLKRRINDLKYRIGLSKCRIGLELVITLQQFDFLVTSHKEITTFFFNSSLLKLQETAVPHRLKLPHDRSLEKLLGIEIERLEEFILRWEIIWQLQISLDNFYLNQYQFQQLIDSDRETKYKEFKEIHLNYKKMIERSLRLLKAQISQSLRLNEHLQNEFYMWRSFWNRMERIETRLKYSCKPS</sequence>
<reference evidence="1 2" key="1">
    <citation type="journal article" date="2011" name="J. Biotechnol.">
        <title>High-quality genome sequence of Pichia pastoris CBS7435.</title>
        <authorList>
            <person name="Kuberl A."/>
            <person name="Schneider J."/>
            <person name="Thallinger G.G."/>
            <person name="Anderl I."/>
            <person name="Wibberg D."/>
            <person name="Hajek T."/>
            <person name="Jaenicke S."/>
            <person name="Brinkrolf K."/>
            <person name="Goesmann A."/>
            <person name="Szczepanowski R."/>
            <person name="Puhler A."/>
            <person name="Schwab H."/>
            <person name="Glieder A."/>
            <person name="Pichler H."/>
        </authorList>
    </citation>
    <scope>NUCLEOTIDE SEQUENCE [LARGE SCALE GENOMIC DNA]</scope>
    <source>
        <strain evidence="2">ATCC 76273 / CBS 7435 / CECT 11047 / NRRL Y-11430 / Wegner 21-1</strain>
    </source>
</reference>
<reference evidence="1 2" key="2">
    <citation type="journal article" date="2016" name="FEMS Yeast Res.">
        <title>Curation of the genome annotation of Pichia pastoris (Komagataella phaffii) CBS7435 from gene level to protein function.</title>
        <authorList>
            <person name="Valli M."/>
            <person name="Tatto N.E."/>
            <person name="Peymann A."/>
            <person name="Gruber C."/>
            <person name="Landes N."/>
            <person name="Ekker H."/>
            <person name="Thallinger G.G."/>
            <person name="Mattanovich D."/>
            <person name="Gasser B."/>
            <person name="Graf A.B."/>
        </authorList>
    </citation>
    <scope>GENOME REANNOTATION</scope>
    <source>
        <strain evidence="1 2">ATCC 76273 / CBS 7435 / CECT 11047 / NRRL Y-11430 / Wegner 21-1</strain>
    </source>
</reference>
<name>A0A1G4KPC8_KOMPC</name>
<dbReference type="Proteomes" id="UP000006853">
    <property type="component" value="Chromosome 1"/>
</dbReference>
<keyword evidence="2" id="KW-1185">Reference proteome</keyword>